<accession>A0ABW7AFP1</accession>
<evidence type="ECO:0000256" key="4">
    <source>
        <dbReference type="PROSITE-ProRule" id="PRU00335"/>
    </source>
</evidence>
<dbReference type="InterPro" id="IPR009057">
    <property type="entry name" value="Homeodomain-like_sf"/>
</dbReference>
<name>A0ABW7AFP1_9ACTN</name>
<dbReference type="PANTHER" id="PTHR30055:SF234">
    <property type="entry name" value="HTH-TYPE TRANSCRIPTIONAL REGULATOR BETI"/>
    <property type="match status" value="1"/>
</dbReference>
<dbReference type="PRINTS" id="PR00455">
    <property type="entry name" value="HTHTETR"/>
</dbReference>
<evidence type="ECO:0000256" key="2">
    <source>
        <dbReference type="ARBA" id="ARBA00023125"/>
    </source>
</evidence>
<dbReference type="InterPro" id="IPR001647">
    <property type="entry name" value="HTH_TetR"/>
</dbReference>
<gene>
    <name evidence="7" type="ORF">ACFLIM_23620</name>
</gene>
<sequence>MEEGLRERKKRETRQRIADIAMGLFMTKGFDNVTVAEVARTADVSVNTVFNYFSTKEDLFADRQDVAVDLPQRVLREREPGESVVRAFRRDYLDAIDTRDWRHGLNLGSDVFARVVEASPALVARLREIGVKRELGLSRMLADELGSDPDDLVPQMAAAHLLNTTRILTGHAVAMMLAGEPWEAIAPALRTQAEKAFDLLESGLGDYGTRPLVAAGAGEAAGDQGDPEREDQEADGED</sequence>
<evidence type="ECO:0000256" key="3">
    <source>
        <dbReference type="ARBA" id="ARBA00023163"/>
    </source>
</evidence>
<proteinExistence type="predicted"/>
<feature type="DNA-binding region" description="H-T-H motif" evidence="4">
    <location>
        <begin position="34"/>
        <end position="53"/>
    </location>
</feature>
<organism evidence="7 8">
    <name type="scientific">Nonomuraea marmarensis</name>
    <dbReference type="NCBI Taxonomy" id="3351344"/>
    <lineage>
        <taxon>Bacteria</taxon>
        <taxon>Bacillati</taxon>
        <taxon>Actinomycetota</taxon>
        <taxon>Actinomycetes</taxon>
        <taxon>Streptosporangiales</taxon>
        <taxon>Streptosporangiaceae</taxon>
        <taxon>Nonomuraea</taxon>
    </lineage>
</organism>
<keyword evidence="1" id="KW-0805">Transcription regulation</keyword>
<keyword evidence="3" id="KW-0804">Transcription</keyword>
<protein>
    <submittedName>
        <fullName evidence="7">TetR/AcrR family transcriptional regulator</fullName>
    </submittedName>
</protein>
<evidence type="ECO:0000256" key="1">
    <source>
        <dbReference type="ARBA" id="ARBA00023015"/>
    </source>
</evidence>
<keyword evidence="8" id="KW-1185">Reference proteome</keyword>
<dbReference type="PROSITE" id="PS50977">
    <property type="entry name" value="HTH_TETR_2"/>
    <property type="match status" value="1"/>
</dbReference>
<evidence type="ECO:0000256" key="5">
    <source>
        <dbReference type="SAM" id="MobiDB-lite"/>
    </source>
</evidence>
<comment type="caution">
    <text evidence="7">The sequence shown here is derived from an EMBL/GenBank/DDBJ whole genome shotgun (WGS) entry which is preliminary data.</text>
</comment>
<dbReference type="Gene3D" id="1.10.357.10">
    <property type="entry name" value="Tetracycline Repressor, domain 2"/>
    <property type="match status" value="1"/>
</dbReference>
<feature type="domain" description="HTH tetR-type" evidence="6">
    <location>
        <begin position="11"/>
        <end position="71"/>
    </location>
</feature>
<evidence type="ECO:0000313" key="7">
    <source>
        <dbReference type="EMBL" id="MFG1706187.1"/>
    </source>
</evidence>
<dbReference type="Pfam" id="PF00440">
    <property type="entry name" value="TetR_N"/>
    <property type="match status" value="1"/>
</dbReference>
<feature type="region of interest" description="Disordered" evidence="5">
    <location>
        <begin position="211"/>
        <end position="238"/>
    </location>
</feature>
<reference evidence="7 8" key="1">
    <citation type="submission" date="2024-10" db="EMBL/GenBank/DDBJ databases">
        <authorList>
            <person name="Topkara A.R."/>
            <person name="Saygin H."/>
        </authorList>
    </citation>
    <scope>NUCLEOTIDE SEQUENCE [LARGE SCALE GENOMIC DNA]</scope>
    <source>
        <strain evidence="7 8">M3C6</strain>
    </source>
</reference>
<evidence type="ECO:0000259" key="6">
    <source>
        <dbReference type="PROSITE" id="PS50977"/>
    </source>
</evidence>
<dbReference type="Proteomes" id="UP001603978">
    <property type="component" value="Unassembled WGS sequence"/>
</dbReference>
<feature type="compositionally biased region" description="Acidic residues" evidence="5">
    <location>
        <begin position="228"/>
        <end position="238"/>
    </location>
</feature>
<dbReference type="EMBL" id="JBICRM010000014">
    <property type="protein sequence ID" value="MFG1706187.1"/>
    <property type="molecule type" value="Genomic_DNA"/>
</dbReference>
<keyword evidence="2 4" id="KW-0238">DNA-binding</keyword>
<dbReference type="RefSeq" id="WP_393168809.1">
    <property type="nucleotide sequence ID" value="NZ_JBICRM010000014.1"/>
</dbReference>
<dbReference type="PANTHER" id="PTHR30055">
    <property type="entry name" value="HTH-TYPE TRANSCRIPTIONAL REGULATOR RUTR"/>
    <property type="match status" value="1"/>
</dbReference>
<dbReference type="InterPro" id="IPR050109">
    <property type="entry name" value="HTH-type_TetR-like_transc_reg"/>
</dbReference>
<dbReference type="SUPFAM" id="SSF46689">
    <property type="entry name" value="Homeodomain-like"/>
    <property type="match status" value="1"/>
</dbReference>
<evidence type="ECO:0000313" key="8">
    <source>
        <dbReference type="Proteomes" id="UP001603978"/>
    </source>
</evidence>